<comment type="caution">
    <text evidence="1">The sequence shown here is derived from an EMBL/GenBank/DDBJ whole genome shotgun (WGS) entry which is preliminary data.</text>
</comment>
<evidence type="ECO:0000313" key="2">
    <source>
        <dbReference type="Proteomes" id="UP001152484"/>
    </source>
</evidence>
<name>A0A9P0ZC13_CUSEU</name>
<dbReference type="Proteomes" id="UP001152484">
    <property type="component" value="Unassembled WGS sequence"/>
</dbReference>
<keyword evidence="2" id="KW-1185">Reference proteome</keyword>
<protein>
    <submittedName>
        <fullName evidence="1">Uncharacterized protein</fullName>
    </submittedName>
</protein>
<sequence length="132" mass="14638">MGATTCVHTMKERNEKRVSEREIREEERASFSDIKKYTYYQVGIARPFSRRRRGNAGLFDDKAKSSLPDRVAAAKRCCRDAVSIGRIGGRPPGLVKLSVGYPFFVGGSNSGSNITVRMILSIDDCLHGPRAN</sequence>
<dbReference type="AlphaFoldDB" id="A0A9P0ZC13"/>
<organism evidence="1 2">
    <name type="scientific">Cuscuta europaea</name>
    <name type="common">European dodder</name>
    <dbReference type="NCBI Taxonomy" id="41803"/>
    <lineage>
        <taxon>Eukaryota</taxon>
        <taxon>Viridiplantae</taxon>
        <taxon>Streptophyta</taxon>
        <taxon>Embryophyta</taxon>
        <taxon>Tracheophyta</taxon>
        <taxon>Spermatophyta</taxon>
        <taxon>Magnoliopsida</taxon>
        <taxon>eudicotyledons</taxon>
        <taxon>Gunneridae</taxon>
        <taxon>Pentapetalae</taxon>
        <taxon>asterids</taxon>
        <taxon>lamiids</taxon>
        <taxon>Solanales</taxon>
        <taxon>Convolvulaceae</taxon>
        <taxon>Cuscuteae</taxon>
        <taxon>Cuscuta</taxon>
        <taxon>Cuscuta subgen. Cuscuta</taxon>
    </lineage>
</organism>
<dbReference type="EMBL" id="CAMAPE010000030">
    <property type="protein sequence ID" value="CAH9093377.1"/>
    <property type="molecule type" value="Genomic_DNA"/>
</dbReference>
<proteinExistence type="predicted"/>
<evidence type="ECO:0000313" key="1">
    <source>
        <dbReference type="EMBL" id="CAH9093377.1"/>
    </source>
</evidence>
<reference evidence="1" key="1">
    <citation type="submission" date="2022-07" db="EMBL/GenBank/DDBJ databases">
        <authorList>
            <person name="Macas J."/>
            <person name="Novak P."/>
            <person name="Neumann P."/>
        </authorList>
    </citation>
    <scope>NUCLEOTIDE SEQUENCE</scope>
</reference>
<accession>A0A9P0ZC13</accession>
<gene>
    <name evidence="1" type="ORF">CEURO_LOCUS12325</name>
</gene>